<sequence length="601" mass="69927">MDFDKFQKDFLSQLKSRNKKCLEIIENNKTLIQENFGDKASSEIIKNFVNEINNIIVEYDSNLISIIIEGDSNLYPFQNKYILYEKILKHPLFNRILDFFKNSDVLVKACKVGNKNAAKWLLTMDVNPCIQDEEGKTALMYAILHNLDFVIKPYLSDSQCMNIVDKNNENILFYCIRNSKYRINDSSYMDDYQNDIIFYSNIDINQTNSNGESVLTYCIKNNIIEPINKFLLNNIHIDVNIADNEGKTPAMYLTEKGLYSELFELHNKQCSYDYINLDGQSVMSILLDKLYSNSLSNVPYEQYIKIMSMFVDYQLDFNYLVDADENTAFMVMLLVNDLTTAKFCAENINKLDLSVKNKYGENATSLCYKLKHFELLPYFKNNPTFNYAYRDPINQNTLLMIAVHSPIAIMDLLENDPNIINEVNDKNENALILACKTNQIKSVNILLKYGIDINHQDNLGNTALYYAIEIRAYYLIHLLMMKNPDIHIKNNEGISAFDYTLQISDAYAKHGILSMIINPKHNFKDIKIKSQEIDKKYFEDFEKRTIPYANNYYSDFVSTCSMEKLKKEIYDSKSSKHVSKEIYVLVIVTIFVILYNILLKL</sequence>
<feature type="repeat" description="ANK" evidence="3">
    <location>
        <begin position="426"/>
        <end position="458"/>
    </location>
</feature>
<feature type="transmembrane region" description="Helical" evidence="4">
    <location>
        <begin position="582"/>
        <end position="599"/>
    </location>
</feature>
<dbReference type="OrthoDB" id="9995210at2759"/>
<dbReference type="Proteomes" id="UP000193719">
    <property type="component" value="Unassembled WGS sequence"/>
</dbReference>
<keyword evidence="4" id="KW-1133">Transmembrane helix</keyword>
<keyword evidence="4" id="KW-0472">Membrane</keyword>
<dbReference type="InterPro" id="IPR002110">
    <property type="entry name" value="Ankyrin_rpt"/>
</dbReference>
<dbReference type="Gene3D" id="1.25.40.20">
    <property type="entry name" value="Ankyrin repeat-containing domain"/>
    <property type="match status" value="3"/>
</dbReference>
<evidence type="ECO:0000313" key="5">
    <source>
        <dbReference type="EMBL" id="ORX42205.1"/>
    </source>
</evidence>
<evidence type="ECO:0000256" key="2">
    <source>
        <dbReference type="ARBA" id="ARBA00023043"/>
    </source>
</evidence>
<dbReference type="SMART" id="SM00248">
    <property type="entry name" value="ANK"/>
    <property type="match status" value="6"/>
</dbReference>
<evidence type="ECO:0000256" key="4">
    <source>
        <dbReference type="SAM" id="Phobius"/>
    </source>
</evidence>
<dbReference type="STRING" id="1754191.A0A1Y1UW02"/>
<evidence type="ECO:0000256" key="1">
    <source>
        <dbReference type="ARBA" id="ARBA00022737"/>
    </source>
</evidence>
<keyword evidence="1" id="KW-0677">Repeat</keyword>
<dbReference type="PANTHER" id="PTHR24198">
    <property type="entry name" value="ANKYRIN REPEAT AND PROTEIN KINASE DOMAIN-CONTAINING PROTEIN"/>
    <property type="match status" value="1"/>
</dbReference>
<dbReference type="SUPFAM" id="SSF48403">
    <property type="entry name" value="Ankyrin repeat"/>
    <property type="match status" value="2"/>
</dbReference>
<dbReference type="EMBL" id="MCFH01000069">
    <property type="protein sequence ID" value="ORX42205.1"/>
    <property type="molecule type" value="Genomic_DNA"/>
</dbReference>
<keyword evidence="4" id="KW-0812">Transmembrane</keyword>
<name>A0A1Y1UW02_9FUNG</name>
<dbReference type="PANTHER" id="PTHR24198:SF165">
    <property type="entry name" value="ANKYRIN REPEAT-CONTAINING PROTEIN-RELATED"/>
    <property type="match status" value="1"/>
</dbReference>
<proteinExistence type="predicted"/>
<comment type="caution">
    <text evidence="5">The sequence shown here is derived from an EMBL/GenBank/DDBJ whole genome shotgun (WGS) entry which is preliminary data.</text>
</comment>
<dbReference type="PROSITE" id="PS50088">
    <property type="entry name" value="ANK_REPEAT"/>
    <property type="match status" value="1"/>
</dbReference>
<protein>
    <submittedName>
        <fullName evidence="5">Ankyrin</fullName>
    </submittedName>
</protein>
<gene>
    <name evidence="5" type="ORF">BCR36DRAFT_587384</name>
</gene>
<reference evidence="5 6" key="1">
    <citation type="submission" date="2016-08" db="EMBL/GenBank/DDBJ databases">
        <title>Genomes of anaerobic fungi encode conserved fungal cellulosomes for biomass hydrolysis.</title>
        <authorList>
            <consortium name="DOE Joint Genome Institute"/>
            <person name="Haitjema C.H."/>
            <person name="Gilmore S.P."/>
            <person name="Henske J.K."/>
            <person name="Solomon K.V."/>
            <person name="De Groot R."/>
            <person name="Kuo A."/>
            <person name="Mondo S.J."/>
            <person name="Salamov A.A."/>
            <person name="Labutti K."/>
            <person name="Zhao Z."/>
            <person name="Chiniquy J."/>
            <person name="Barry K."/>
            <person name="Brewer H.M."/>
            <person name="Purvine S.O."/>
            <person name="Wright A.T."/>
            <person name="Boxma B."/>
            <person name="Van Alen T."/>
            <person name="Hackstein J.H."/>
            <person name="Baker S.E."/>
            <person name="Grigoriev I.V."/>
            <person name="O'Malley M.A."/>
        </authorList>
    </citation>
    <scope>NUCLEOTIDE SEQUENCE [LARGE SCALE GENOMIC DNA]</scope>
    <source>
        <strain evidence="6">finn</strain>
    </source>
</reference>
<evidence type="ECO:0000313" key="6">
    <source>
        <dbReference type="Proteomes" id="UP000193719"/>
    </source>
</evidence>
<accession>A0A1Y1UW02</accession>
<organism evidence="5 6">
    <name type="scientific">Piromyces finnis</name>
    <dbReference type="NCBI Taxonomy" id="1754191"/>
    <lineage>
        <taxon>Eukaryota</taxon>
        <taxon>Fungi</taxon>
        <taxon>Fungi incertae sedis</taxon>
        <taxon>Chytridiomycota</taxon>
        <taxon>Chytridiomycota incertae sedis</taxon>
        <taxon>Neocallimastigomycetes</taxon>
        <taxon>Neocallimastigales</taxon>
        <taxon>Neocallimastigaceae</taxon>
        <taxon>Piromyces</taxon>
    </lineage>
</organism>
<keyword evidence="2 3" id="KW-0040">ANK repeat</keyword>
<dbReference type="InterPro" id="IPR036770">
    <property type="entry name" value="Ankyrin_rpt-contain_sf"/>
</dbReference>
<dbReference type="AlphaFoldDB" id="A0A1Y1UW02"/>
<reference evidence="5 6" key="2">
    <citation type="submission" date="2016-08" db="EMBL/GenBank/DDBJ databases">
        <title>Pervasive Adenine N6-methylation of Active Genes in Fungi.</title>
        <authorList>
            <consortium name="DOE Joint Genome Institute"/>
            <person name="Mondo S.J."/>
            <person name="Dannebaum R.O."/>
            <person name="Kuo R.C."/>
            <person name="Labutti K."/>
            <person name="Haridas S."/>
            <person name="Kuo A."/>
            <person name="Salamov A."/>
            <person name="Ahrendt S.R."/>
            <person name="Lipzen A."/>
            <person name="Sullivan W."/>
            <person name="Andreopoulos W.B."/>
            <person name="Clum A."/>
            <person name="Lindquist E."/>
            <person name="Daum C."/>
            <person name="Ramamoorthy G.K."/>
            <person name="Gryganskyi A."/>
            <person name="Culley D."/>
            <person name="Magnuson J.K."/>
            <person name="James T.Y."/>
            <person name="O'Malley M.A."/>
            <person name="Stajich J.E."/>
            <person name="Spatafora J.W."/>
            <person name="Visel A."/>
            <person name="Grigoriev I.V."/>
        </authorList>
    </citation>
    <scope>NUCLEOTIDE SEQUENCE [LARGE SCALE GENOMIC DNA]</scope>
    <source>
        <strain evidence="6">finn</strain>
    </source>
</reference>
<dbReference type="Pfam" id="PF12796">
    <property type="entry name" value="Ank_2"/>
    <property type="match status" value="2"/>
</dbReference>
<keyword evidence="6" id="KW-1185">Reference proteome</keyword>
<dbReference type="PROSITE" id="PS50297">
    <property type="entry name" value="ANK_REP_REGION"/>
    <property type="match status" value="1"/>
</dbReference>
<evidence type="ECO:0000256" key="3">
    <source>
        <dbReference type="PROSITE-ProRule" id="PRU00023"/>
    </source>
</evidence>